<dbReference type="InterPro" id="IPR001623">
    <property type="entry name" value="DnaJ_domain"/>
</dbReference>
<evidence type="ECO:0000259" key="3">
    <source>
        <dbReference type="PROSITE" id="PS50076"/>
    </source>
</evidence>
<dbReference type="RefSeq" id="WP_418161114.1">
    <property type="nucleotide sequence ID" value="NZ_JBBLZC010000024.1"/>
</dbReference>
<evidence type="ECO:0000313" key="4">
    <source>
        <dbReference type="EMBL" id="MEK0085265.1"/>
    </source>
</evidence>
<dbReference type="Gene3D" id="2.60.260.20">
    <property type="entry name" value="Urease metallochaperone UreE, N-terminal domain"/>
    <property type="match status" value="2"/>
</dbReference>
<dbReference type="CDD" id="cd06257">
    <property type="entry name" value="DnaJ"/>
    <property type="match status" value="1"/>
</dbReference>
<dbReference type="Pfam" id="PF01556">
    <property type="entry name" value="DnaJ_C"/>
    <property type="match status" value="1"/>
</dbReference>
<evidence type="ECO:0000313" key="5">
    <source>
        <dbReference type="Proteomes" id="UP001375743"/>
    </source>
</evidence>
<evidence type="ECO:0000256" key="2">
    <source>
        <dbReference type="SAM" id="MobiDB-lite"/>
    </source>
</evidence>
<gene>
    <name evidence="4" type="ORF">U1T56_19100</name>
</gene>
<dbReference type="PROSITE" id="PS50076">
    <property type="entry name" value="DNAJ_2"/>
    <property type="match status" value="1"/>
</dbReference>
<dbReference type="Proteomes" id="UP001375743">
    <property type="component" value="Unassembled WGS sequence"/>
</dbReference>
<dbReference type="InterPro" id="IPR008971">
    <property type="entry name" value="HSP40/DnaJ_pept-bd"/>
</dbReference>
<feature type="region of interest" description="Disordered" evidence="2">
    <location>
        <begin position="242"/>
        <end position="261"/>
    </location>
</feature>
<dbReference type="Gene3D" id="1.10.287.110">
    <property type="entry name" value="DnaJ domain"/>
    <property type="match status" value="1"/>
</dbReference>
<dbReference type="SUPFAM" id="SSF49493">
    <property type="entry name" value="HSP40/DnaJ peptide-binding domain"/>
    <property type="match status" value="2"/>
</dbReference>
<dbReference type="SMART" id="SM00271">
    <property type="entry name" value="DnaJ"/>
    <property type="match status" value="1"/>
</dbReference>
<dbReference type="PROSITE" id="PS00636">
    <property type="entry name" value="DNAJ_1"/>
    <property type="match status" value="1"/>
</dbReference>
<dbReference type="SUPFAM" id="SSF46565">
    <property type="entry name" value="Chaperone J-domain"/>
    <property type="match status" value="1"/>
</dbReference>
<protein>
    <submittedName>
        <fullName evidence="4">J domain-containing protein</fullName>
    </submittedName>
</protein>
<accession>A0ABU8XVN2</accession>
<feature type="domain" description="J" evidence="3">
    <location>
        <begin position="3"/>
        <end position="68"/>
    </location>
</feature>
<sequence>MRDPYEVLGVARDASAEQIRSAYRKLAKANHPDLRPGDKEAEERFKEISAAYELLSDPEKRAKFDRGEIDASGAPRMREHFYRDFAEGPGGAKYSHAGGFAEAADLEEMIQELFGGRGFGGARGMRMRGADMRYHLEVGLEDVVRGARLPVTLADGSTVEVSIPAGVEEGQVLRLKGKGAPGLGGGPPGDALIEIGIRPHPRFERKGADIHLTLPVTLAEAIHGAKIEVPTLHGTVKMTIPKHTSSGKTLRLRGKGLPRAHGHGDQYVRLEIKLPPHVDAELERLIENWERAHPYDPRENLAREIRS</sequence>
<organism evidence="4 5">
    <name type="scientific">Benzoatithermus flavus</name>
    <dbReference type="NCBI Taxonomy" id="3108223"/>
    <lineage>
        <taxon>Bacteria</taxon>
        <taxon>Pseudomonadati</taxon>
        <taxon>Pseudomonadota</taxon>
        <taxon>Alphaproteobacteria</taxon>
        <taxon>Geminicoccales</taxon>
        <taxon>Geminicoccaceae</taxon>
        <taxon>Benzoatithermus</taxon>
    </lineage>
</organism>
<dbReference type="PANTHER" id="PTHR43096:SF52">
    <property type="entry name" value="DNAJ HOMOLOG 1, MITOCHONDRIAL-RELATED"/>
    <property type="match status" value="1"/>
</dbReference>
<comment type="caution">
    <text evidence="4">The sequence shown here is derived from an EMBL/GenBank/DDBJ whole genome shotgun (WGS) entry which is preliminary data.</text>
</comment>
<dbReference type="InterPro" id="IPR002939">
    <property type="entry name" value="DnaJ_C"/>
</dbReference>
<dbReference type="PRINTS" id="PR00625">
    <property type="entry name" value="JDOMAIN"/>
</dbReference>
<feature type="compositionally biased region" description="Basic residues" evidence="2">
    <location>
        <begin position="250"/>
        <end position="261"/>
    </location>
</feature>
<keyword evidence="1" id="KW-0143">Chaperone</keyword>
<reference evidence="4 5" key="1">
    <citation type="submission" date="2024-01" db="EMBL/GenBank/DDBJ databases">
        <title>Multi-omics insights into the function and evolution of sodium benzoate biodegradation pathways in Benzoatithermus flavus gen. nov., sp. nov. from hot spring.</title>
        <authorList>
            <person name="Hu C.-J."/>
            <person name="Li W.-J."/>
        </authorList>
    </citation>
    <scope>NUCLEOTIDE SEQUENCE [LARGE SCALE GENOMIC DNA]</scope>
    <source>
        <strain evidence="4 5">SYSU G07066</strain>
    </source>
</reference>
<dbReference type="PANTHER" id="PTHR43096">
    <property type="entry name" value="DNAJ HOMOLOG 1, MITOCHONDRIAL-RELATED"/>
    <property type="match status" value="1"/>
</dbReference>
<dbReference type="InterPro" id="IPR036869">
    <property type="entry name" value="J_dom_sf"/>
</dbReference>
<dbReference type="InterPro" id="IPR018253">
    <property type="entry name" value="DnaJ_domain_CS"/>
</dbReference>
<proteinExistence type="predicted"/>
<evidence type="ECO:0000256" key="1">
    <source>
        <dbReference type="ARBA" id="ARBA00023186"/>
    </source>
</evidence>
<keyword evidence="5" id="KW-1185">Reference proteome</keyword>
<name>A0ABU8XVN2_9PROT</name>
<dbReference type="Pfam" id="PF00226">
    <property type="entry name" value="DnaJ"/>
    <property type="match status" value="1"/>
</dbReference>
<dbReference type="CDD" id="cd10747">
    <property type="entry name" value="DnaJ_C"/>
    <property type="match status" value="1"/>
</dbReference>
<dbReference type="EMBL" id="JBBLZC010000024">
    <property type="protein sequence ID" value="MEK0085265.1"/>
    <property type="molecule type" value="Genomic_DNA"/>
</dbReference>